<proteinExistence type="predicted"/>
<feature type="domain" description="YqbQ/XkdQ" evidence="1">
    <location>
        <begin position="27"/>
        <end position="324"/>
    </location>
</feature>
<accession>A0A2Z4MK53</accession>
<reference evidence="2 3" key="1">
    <citation type="journal article" date="2015" name="Genome Announc.">
        <title>Draft Genome Sequence of Brevibacillus brevis DZQ7, a Plant Growth-Promoting Rhizobacterium with Broad-Spectrum Antimicrobial Activity.</title>
        <authorList>
            <person name="Hou Q."/>
            <person name="Wang C."/>
            <person name="Hou X."/>
            <person name="Xia Z."/>
            <person name="Ye J."/>
            <person name="Liu K."/>
            <person name="Liu H."/>
            <person name="Wang J."/>
            <person name="Guo H."/>
            <person name="Yu X."/>
            <person name="Yang Y."/>
            <person name="Du B."/>
            <person name="Ding Y."/>
        </authorList>
    </citation>
    <scope>NUCLEOTIDE SEQUENCE [LARGE SCALE GENOMIC DNA]</scope>
    <source>
        <strain evidence="2 3">DZQ7</strain>
    </source>
</reference>
<dbReference type="InterPro" id="IPR056937">
    <property type="entry name" value="YqbQ/XkdQ"/>
</dbReference>
<dbReference type="AlphaFoldDB" id="A0A2Z4MK53"/>
<organism evidence="2 3">
    <name type="scientific">Brevibacillus brevis</name>
    <name type="common">Bacillus brevis</name>
    <dbReference type="NCBI Taxonomy" id="1393"/>
    <lineage>
        <taxon>Bacteria</taxon>
        <taxon>Bacillati</taxon>
        <taxon>Bacillota</taxon>
        <taxon>Bacilli</taxon>
        <taxon>Bacillales</taxon>
        <taxon>Paenibacillaceae</taxon>
        <taxon>Brevibacillus</taxon>
    </lineage>
</organism>
<evidence type="ECO:0000313" key="2">
    <source>
        <dbReference type="EMBL" id="AWX56872.1"/>
    </source>
</evidence>
<gene>
    <name evidence="2" type="ORF">AB432_018280</name>
</gene>
<dbReference type="Pfam" id="PF24032">
    <property type="entry name" value="YQBQ"/>
    <property type="match status" value="1"/>
</dbReference>
<dbReference type="Proteomes" id="UP000036061">
    <property type="component" value="Chromosome"/>
</dbReference>
<protein>
    <recommendedName>
        <fullName evidence="1">YqbQ/XkdQ domain-containing protein</fullName>
    </recommendedName>
</protein>
<name>A0A2Z4MK53_BREBE</name>
<sequence length="330" mass="37033">MLPRYHYEVRFQKPGKQALLLPFSEATWSGSRQEAKRSLAVKTNNGRDRFWPDVNVEEGDLIELISFMSGTPRSLFTGMIVDLGRTAKGDINAVAYDFGFYLLNNDVAVVSTGEAADQLLKRIFAQHGIPVGGIGAMPAVEKQVIRGKSVWDAVVDVLNQVFRSTGVRYWCWIDQGKIYVGTQRGQTIQWKVQQGSNLLNAERKRSIADMRTVVRVVGSDSEYISVLHDEVDSINAKRYGHLVKVIEIQDEDRGNKIEVAKQELQNLSRVKEQASVTSLGIDDVIAGTKIEVYEEITKLQGVFTVFGDSHTIRPGYHEMKLDLQMEVNGR</sequence>
<dbReference type="RefSeq" id="WP_048033491.1">
    <property type="nucleotide sequence ID" value="NZ_CP030117.1"/>
</dbReference>
<evidence type="ECO:0000259" key="1">
    <source>
        <dbReference type="Pfam" id="PF24032"/>
    </source>
</evidence>
<evidence type="ECO:0000313" key="3">
    <source>
        <dbReference type="Proteomes" id="UP000036061"/>
    </source>
</evidence>
<dbReference type="EMBL" id="CP030117">
    <property type="protein sequence ID" value="AWX56872.1"/>
    <property type="molecule type" value="Genomic_DNA"/>
</dbReference>